<organism evidence="3 4">
    <name type="scientific">Pseudorhizobium banfieldiae</name>
    <dbReference type="NCBI Taxonomy" id="1125847"/>
    <lineage>
        <taxon>Bacteria</taxon>
        <taxon>Pseudomonadati</taxon>
        <taxon>Pseudomonadota</taxon>
        <taxon>Alphaproteobacteria</taxon>
        <taxon>Hyphomicrobiales</taxon>
        <taxon>Rhizobiaceae</taxon>
        <taxon>Rhizobium/Agrobacterium group</taxon>
        <taxon>Pseudorhizobium</taxon>
    </lineage>
</organism>
<evidence type="ECO:0000259" key="2">
    <source>
        <dbReference type="PROSITE" id="PS50943"/>
    </source>
</evidence>
<dbReference type="CDD" id="cd00093">
    <property type="entry name" value="HTH_XRE"/>
    <property type="match status" value="1"/>
</dbReference>
<evidence type="ECO:0000313" key="4">
    <source>
        <dbReference type="Proteomes" id="UP000010792"/>
    </source>
</evidence>
<reference evidence="3 4" key="1">
    <citation type="journal article" date="2013" name="Genome Biol. Evol.">
        <title>Life in an arsenic-containing gold mine: genome and physiology of the autotrophic arsenite-oxidizing bacterium rhizobium sp. NT-26.</title>
        <authorList>
            <person name="Andres J."/>
            <person name="Arsene-Ploetze F."/>
            <person name="Barbe V."/>
            <person name="Brochier-Armanet C."/>
            <person name="Cleiss-Arnold J."/>
            <person name="Coppee J.Y."/>
            <person name="Dillies M.A."/>
            <person name="Geist"/>
            <person name="L"/>
            <person name="Joublin A."/>
            <person name="Koechler S."/>
            <person name="Lassalle F."/>
            <person name="Marchal M."/>
            <person name="Medigue C."/>
            <person name="Muller D."/>
            <person name="Nesme X."/>
            <person name="Plewniak F."/>
            <person name="Proux C."/>
            <person name="Ramirez-Bahena M.H."/>
            <person name="Schenowitz C."/>
            <person name="Sismeiro O."/>
            <person name="Vallenet D."/>
            <person name="Santini J.M."/>
            <person name="Bertin P.N."/>
        </authorList>
    </citation>
    <scope>NUCLEOTIDE SEQUENCE [LARGE SCALE GENOMIC DNA]</scope>
    <source>
        <strain evidence="3 4">NT-26</strain>
        <plasmid evidence="3 4">NT26_p1</plasmid>
    </source>
</reference>
<sequence length="212" mass="23668">MGTEGIPTVRNLSDYINSRELVETTDPDFQRPLYRQEGFDGIVSFGEIDAKLSAFLLDERAKTGLTQSDFATLAGLARVVYSRYELNISRLTVSRMIHLSELLGFLPMQMIHAAAPHLYGKDPQEADDRVELFRLIHDLPHDTIRSLIGIVGQLTPSDVLEARQKAEAEADAQAEAERQRLNRKAARASRRGRPPGRPPGRKSSTTETPTDE</sequence>
<feature type="domain" description="HTH cro/C1-type" evidence="2">
    <location>
        <begin position="56"/>
        <end position="111"/>
    </location>
</feature>
<gene>
    <name evidence="3" type="ORF">NT26_p10078</name>
</gene>
<dbReference type="PROSITE" id="PS50943">
    <property type="entry name" value="HTH_CROC1"/>
    <property type="match status" value="1"/>
</dbReference>
<proteinExistence type="predicted"/>
<keyword evidence="3" id="KW-0614">Plasmid</keyword>
<dbReference type="InterPro" id="IPR001387">
    <property type="entry name" value="Cro/C1-type_HTH"/>
</dbReference>
<dbReference type="Pfam" id="PF01381">
    <property type="entry name" value="HTH_3"/>
    <property type="match status" value="1"/>
</dbReference>
<dbReference type="InterPro" id="IPR010982">
    <property type="entry name" value="Lambda_DNA-bd_dom_sf"/>
</dbReference>
<evidence type="ECO:0000313" key="3">
    <source>
        <dbReference type="EMBL" id="CCF22103.1"/>
    </source>
</evidence>
<dbReference type="Proteomes" id="UP000010792">
    <property type="component" value="Plasmid NT26_p1"/>
</dbReference>
<dbReference type="AlphaFoldDB" id="L0NLX7"/>
<dbReference type="Gene3D" id="1.10.260.40">
    <property type="entry name" value="lambda repressor-like DNA-binding domains"/>
    <property type="match status" value="1"/>
</dbReference>
<dbReference type="SUPFAM" id="SSF47413">
    <property type="entry name" value="lambda repressor-like DNA-binding domains"/>
    <property type="match status" value="1"/>
</dbReference>
<name>L0NLX7_9HYPH</name>
<geneLocation type="plasmid" evidence="3 4">
    <name>NT26_p1</name>
</geneLocation>
<evidence type="ECO:0000256" key="1">
    <source>
        <dbReference type="SAM" id="MobiDB-lite"/>
    </source>
</evidence>
<feature type="compositionally biased region" description="Basic residues" evidence="1">
    <location>
        <begin position="181"/>
        <end position="194"/>
    </location>
</feature>
<feature type="region of interest" description="Disordered" evidence="1">
    <location>
        <begin position="165"/>
        <end position="212"/>
    </location>
</feature>
<dbReference type="GO" id="GO:0003677">
    <property type="term" value="F:DNA binding"/>
    <property type="evidence" value="ECO:0007669"/>
    <property type="project" value="InterPro"/>
</dbReference>
<dbReference type="EMBL" id="FO082821">
    <property type="protein sequence ID" value="CCF22103.1"/>
    <property type="molecule type" value="Genomic_DNA"/>
</dbReference>
<keyword evidence="4" id="KW-1185">Reference proteome</keyword>
<dbReference type="KEGG" id="rht:NT26_p10078"/>
<accession>L0NLX7</accession>
<protein>
    <submittedName>
        <fullName evidence="3">Helix-turn-helix domain protein precurssor (Modular protein)</fullName>
    </submittedName>
</protein>